<comment type="function">
    <text evidence="5">Attaches a formyl group to the free amino group of methionyl-tRNA(fMet). The formyl group appears to play a dual role in the initiator identity of N-formylmethionyl-tRNA by promoting its recognition by IF2 and preventing the misappropriation of this tRNA by the elongation apparatus.</text>
</comment>
<comment type="caution">
    <text evidence="8">The sequence shown here is derived from an EMBL/GenBank/DDBJ whole genome shotgun (WGS) entry which is preliminary data.</text>
</comment>
<feature type="domain" description="Formyl transferase N-terminal" evidence="6">
    <location>
        <begin position="8"/>
        <end position="184"/>
    </location>
</feature>
<evidence type="ECO:0000313" key="8">
    <source>
        <dbReference type="EMBL" id="GAA3963283.1"/>
    </source>
</evidence>
<protein>
    <recommendedName>
        <fullName evidence="2 5">Methionyl-tRNA formyltransferase</fullName>
        <ecNumber evidence="2 5">2.1.2.9</ecNumber>
    </recommendedName>
</protein>
<sequence>MTSSRAPVVFAGTPEFAAASLKALIDNGCNVVAVYTQPDRPARRGQKLQASAVKQLALTHDIPVEQPENFRSPESIETLRAYKPTLMVVAAYGLLLPQLVLDIPKHGCVNIHASLLPRWRGAAPLQRAIEAGDRTSGVTLMQMEAGLDTGPMLATIQYDLAKTETADSLHDRLATLGAELLVENLPMLLTGEARPVVQENAQATYAHKLTKQEARIDWTRSATVIERKIRALHPSPMAWCCDGDERIRVLGAEIIGEGGLGSLTIPAGAQPGTVIGFNGHAIIVLCREKSLLGLTKIQLAGAKPVSAKDFMNSQKPFLREGTVLETPAADAA</sequence>
<dbReference type="InterPro" id="IPR044135">
    <property type="entry name" value="Met-tRNA-FMT_C"/>
</dbReference>
<evidence type="ECO:0000259" key="7">
    <source>
        <dbReference type="Pfam" id="PF02911"/>
    </source>
</evidence>
<dbReference type="InterPro" id="IPR005794">
    <property type="entry name" value="Fmt"/>
</dbReference>
<evidence type="ECO:0000256" key="5">
    <source>
        <dbReference type="HAMAP-Rule" id="MF_00182"/>
    </source>
</evidence>
<dbReference type="PANTHER" id="PTHR11138:SF5">
    <property type="entry name" value="METHIONYL-TRNA FORMYLTRANSFERASE, MITOCHONDRIAL"/>
    <property type="match status" value="1"/>
</dbReference>
<keyword evidence="3 5" id="KW-0808">Transferase</keyword>
<feature type="domain" description="Formyl transferase C-terminal" evidence="7">
    <location>
        <begin position="208"/>
        <end position="314"/>
    </location>
</feature>
<keyword evidence="9" id="KW-1185">Reference proteome</keyword>
<dbReference type="EMBL" id="BAABBO010000009">
    <property type="protein sequence ID" value="GAA3963283.1"/>
    <property type="molecule type" value="Genomic_DNA"/>
</dbReference>
<dbReference type="EC" id="2.1.2.9" evidence="2 5"/>
<dbReference type="SUPFAM" id="SSF50486">
    <property type="entry name" value="FMT C-terminal domain-like"/>
    <property type="match status" value="1"/>
</dbReference>
<dbReference type="RefSeq" id="WP_344806114.1">
    <property type="nucleotide sequence ID" value="NZ_BAABBO010000009.1"/>
</dbReference>
<evidence type="ECO:0000256" key="1">
    <source>
        <dbReference type="ARBA" id="ARBA00010699"/>
    </source>
</evidence>
<dbReference type="Pfam" id="PF00551">
    <property type="entry name" value="Formyl_trans_N"/>
    <property type="match status" value="1"/>
</dbReference>
<dbReference type="CDD" id="cd08704">
    <property type="entry name" value="Met_tRNA_FMT_C"/>
    <property type="match status" value="1"/>
</dbReference>
<dbReference type="InterPro" id="IPR041711">
    <property type="entry name" value="Met-tRNA-FMT_N"/>
</dbReference>
<dbReference type="Gene3D" id="3.40.50.12230">
    <property type="match status" value="1"/>
</dbReference>
<dbReference type="NCBIfam" id="TIGR00460">
    <property type="entry name" value="fmt"/>
    <property type="match status" value="1"/>
</dbReference>
<keyword evidence="4 5" id="KW-0648">Protein biosynthesis</keyword>
<dbReference type="Proteomes" id="UP001501337">
    <property type="component" value="Unassembled WGS sequence"/>
</dbReference>
<evidence type="ECO:0000259" key="6">
    <source>
        <dbReference type="Pfam" id="PF00551"/>
    </source>
</evidence>
<dbReference type="InterPro" id="IPR001555">
    <property type="entry name" value="GART_AS"/>
</dbReference>
<comment type="catalytic activity">
    <reaction evidence="5">
        <text>L-methionyl-tRNA(fMet) + (6R)-10-formyltetrahydrofolate = N-formyl-L-methionyl-tRNA(fMet) + (6S)-5,6,7,8-tetrahydrofolate + H(+)</text>
        <dbReference type="Rhea" id="RHEA:24380"/>
        <dbReference type="Rhea" id="RHEA-COMP:9952"/>
        <dbReference type="Rhea" id="RHEA-COMP:9953"/>
        <dbReference type="ChEBI" id="CHEBI:15378"/>
        <dbReference type="ChEBI" id="CHEBI:57453"/>
        <dbReference type="ChEBI" id="CHEBI:78530"/>
        <dbReference type="ChEBI" id="CHEBI:78844"/>
        <dbReference type="ChEBI" id="CHEBI:195366"/>
        <dbReference type="EC" id="2.1.2.9"/>
    </reaction>
</comment>
<comment type="similarity">
    <text evidence="1 5">Belongs to the Fmt family.</text>
</comment>
<gene>
    <name evidence="5 8" type="primary">fmt</name>
    <name evidence="8" type="ORF">GCM10022278_21390</name>
</gene>
<accession>A0ABP7PC92</accession>
<proteinExistence type="inferred from homology"/>
<dbReference type="PANTHER" id="PTHR11138">
    <property type="entry name" value="METHIONYL-TRNA FORMYLTRANSFERASE"/>
    <property type="match status" value="1"/>
</dbReference>
<organism evidence="8 9">
    <name type="scientific">Allohahella marinimesophila</name>
    <dbReference type="NCBI Taxonomy" id="1054972"/>
    <lineage>
        <taxon>Bacteria</taxon>
        <taxon>Pseudomonadati</taxon>
        <taxon>Pseudomonadota</taxon>
        <taxon>Gammaproteobacteria</taxon>
        <taxon>Oceanospirillales</taxon>
        <taxon>Hahellaceae</taxon>
        <taxon>Allohahella</taxon>
    </lineage>
</organism>
<evidence type="ECO:0000256" key="4">
    <source>
        <dbReference type="ARBA" id="ARBA00022917"/>
    </source>
</evidence>
<dbReference type="SUPFAM" id="SSF53328">
    <property type="entry name" value="Formyltransferase"/>
    <property type="match status" value="1"/>
</dbReference>
<dbReference type="Pfam" id="PF02911">
    <property type="entry name" value="Formyl_trans_C"/>
    <property type="match status" value="1"/>
</dbReference>
<dbReference type="HAMAP" id="MF_00182">
    <property type="entry name" value="Formyl_trans"/>
    <property type="match status" value="1"/>
</dbReference>
<dbReference type="PROSITE" id="PS00373">
    <property type="entry name" value="GART"/>
    <property type="match status" value="1"/>
</dbReference>
<name>A0ABP7PC92_9GAMM</name>
<feature type="binding site" evidence="5">
    <location>
        <begin position="114"/>
        <end position="117"/>
    </location>
    <ligand>
        <name>(6S)-5,6,7,8-tetrahydrofolate</name>
        <dbReference type="ChEBI" id="CHEBI:57453"/>
    </ligand>
</feature>
<dbReference type="InterPro" id="IPR036477">
    <property type="entry name" value="Formyl_transf_N_sf"/>
</dbReference>
<dbReference type="InterPro" id="IPR011034">
    <property type="entry name" value="Formyl_transferase-like_C_sf"/>
</dbReference>
<dbReference type="InterPro" id="IPR005793">
    <property type="entry name" value="Formyl_trans_C"/>
</dbReference>
<dbReference type="InterPro" id="IPR002376">
    <property type="entry name" value="Formyl_transf_N"/>
</dbReference>
<dbReference type="CDD" id="cd08646">
    <property type="entry name" value="FMT_core_Met-tRNA-FMT_N"/>
    <property type="match status" value="1"/>
</dbReference>
<evidence type="ECO:0000256" key="2">
    <source>
        <dbReference type="ARBA" id="ARBA00012261"/>
    </source>
</evidence>
<reference evidence="9" key="1">
    <citation type="journal article" date="2019" name="Int. J. Syst. Evol. Microbiol.">
        <title>The Global Catalogue of Microorganisms (GCM) 10K type strain sequencing project: providing services to taxonomists for standard genome sequencing and annotation.</title>
        <authorList>
            <consortium name="The Broad Institute Genomics Platform"/>
            <consortium name="The Broad Institute Genome Sequencing Center for Infectious Disease"/>
            <person name="Wu L."/>
            <person name="Ma J."/>
        </authorList>
    </citation>
    <scope>NUCLEOTIDE SEQUENCE [LARGE SCALE GENOMIC DNA]</scope>
    <source>
        <strain evidence="9">JCM 17555</strain>
    </source>
</reference>
<evidence type="ECO:0000256" key="3">
    <source>
        <dbReference type="ARBA" id="ARBA00022679"/>
    </source>
</evidence>
<evidence type="ECO:0000313" key="9">
    <source>
        <dbReference type="Proteomes" id="UP001501337"/>
    </source>
</evidence>